<organism evidence="2 3">
    <name type="scientific">Arachis hypogaea</name>
    <name type="common">Peanut</name>
    <dbReference type="NCBI Taxonomy" id="3818"/>
    <lineage>
        <taxon>Eukaryota</taxon>
        <taxon>Viridiplantae</taxon>
        <taxon>Streptophyta</taxon>
        <taxon>Embryophyta</taxon>
        <taxon>Tracheophyta</taxon>
        <taxon>Spermatophyta</taxon>
        <taxon>Magnoliopsida</taxon>
        <taxon>eudicotyledons</taxon>
        <taxon>Gunneridae</taxon>
        <taxon>Pentapetalae</taxon>
        <taxon>rosids</taxon>
        <taxon>fabids</taxon>
        <taxon>Fabales</taxon>
        <taxon>Fabaceae</taxon>
        <taxon>Papilionoideae</taxon>
        <taxon>50 kb inversion clade</taxon>
        <taxon>dalbergioids sensu lato</taxon>
        <taxon>Dalbergieae</taxon>
        <taxon>Pterocarpus clade</taxon>
        <taxon>Arachis</taxon>
    </lineage>
</organism>
<reference evidence="2 3" key="1">
    <citation type="submission" date="2019-01" db="EMBL/GenBank/DDBJ databases">
        <title>Sequencing of cultivated peanut Arachis hypogaea provides insights into genome evolution and oil improvement.</title>
        <authorList>
            <person name="Chen X."/>
        </authorList>
    </citation>
    <scope>NUCLEOTIDE SEQUENCE [LARGE SCALE GENOMIC DNA]</scope>
    <source>
        <strain evidence="3">cv. Fuhuasheng</strain>
        <strain evidence="2">GDAAS-fuhuasheng2018</strain>
        <tissue evidence="2">Leaves</tissue>
    </source>
</reference>
<feature type="region of interest" description="Disordered" evidence="1">
    <location>
        <begin position="1"/>
        <end position="31"/>
    </location>
</feature>
<name>A0A444YPZ4_ARAHY</name>
<dbReference type="GO" id="GO:0005737">
    <property type="term" value="C:cytoplasm"/>
    <property type="evidence" value="ECO:0007669"/>
    <property type="project" value="TreeGrafter"/>
</dbReference>
<dbReference type="PANTHER" id="PTHR15430">
    <property type="entry name" value="GLOMULIN"/>
    <property type="match status" value="1"/>
</dbReference>
<dbReference type="InterPro" id="IPR013877">
    <property type="entry name" value="YAP-bd/ALF4/Glomulin"/>
</dbReference>
<evidence type="ECO:0008006" key="4">
    <source>
        <dbReference type="Google" id="ProtNLM"/>
    </source>
</evidence>
<dbReference type="Pfam" id="PF08568">
    <property type="entry name" value="Kinetochor_Ybp2"/>
    <property type="match status" value="2"/>
</dbReference>
<evidence type="ECO:0000313" key="3">
    <source>
        <dbReference type="Proteomes" id="UP000289738"/>
    </source>
</evidence>
<protein>
    <recommendedName>
        <fullName evidence="4">Aberrant root formation protein</fullName>
    </recommendedName>
</protein>
<dbReference type="Proteomes" id="UP000289738">
    <property type="component" value="Chromosome B06"/>
</dbReference>
<dbReference type="STRING" id="3818.A0A444YPZ4"/>
<dbReference type="EMBL" id="SDMP01000016">
    <property type="protein sequence ID" value="RYR03976.1"/>
    <property type="molecule type" value="Genomic_DNA"/>
</dbReference>
<feature type="compositionally biased region" description="Pro residues" evidence="1">
    <location>
        <begin position="1"/>
        <end position="10"/>
    </location>
</feature>
<comment type="caution">
    <text evidence="2">The sequence shown here is derived from an EMBL/GenBank/DDBJ whole genome shotgun (WGS) entry which is preliminary data.</text>
</comment>
<dbReference type="GO" id="GO:0055105">
    <property type="term" value="F:ubiquitin-protein transferase inhibitor activity"/>
    <property type="evidence" value="ECO:0007669"/>
    <property type="project" value="TreeGrafter"/>
</dbReference>
<dbReference type="AlphaFoldDB" id="A0A444YPZ4"/>
<sequence>MPSQQPPPSSPASNCCFSSPTTPSPPLTTPRFPASLLAPATSSSAFVQRADPHNPPFFDGAFDFAFSARLDEALFPARFATEMDPRVRSGGSCVVAVASAGMISCGGRLAVVLISVHNTLMSSMSGESETVSFQASETQNTIQRILQSCSKLVEAGDIHESDSTISELVNFLDSLSDAALSDLNNEPAQNDAFDALTEIHQYICSPSLAQEAVDALSFELPKAVSKFAGISNRFLDKAISIIDQFLEKCGPRDMLSILCNTIGYSSNMTKAASYIVPPLSGLSKVFTSIKRRHFEQVQVAVPIILNVLKAVALDSDDADDAELESVFHRAVGIANSIYEVCNKLDGVSNEKLRALLGLYVLQCLALLSASISYKDSTCHLLVLELSQISSYCGLTYMSLLTAFDVETVVGFVFGEDKDAHMSCLSHVKHGVALSVVWGLVSEEVAHATKESLVAIKDDLHNNQTKRWQAIGTLKHVLSFVNLPWELKKHTINFLLCITDGCVSGEYLGEHSEWSSYMPNIFTALQVLTDIPDTRRFDILKALITNTDSSSMIAIFIDIVRREMHMEVCNSTSVKEAPDSNNETHPDMPFWTPSVLELVELVLRPPRGGPPSLPDASDAVLSALNLYRFVLMTESTGKTNRTGVLSRSNLVKAYNEWLLPLRTLVSGIMTENKNDYDQLAVDTVCTLNPLEPVLYRCIELVEEKLKQSTT</sequence>
<accession>A0A444YPZ4</accession>
<keyword evidence="3" id="KW-1185">Reference proteome</keyword>
<dbReference type="InterPro" id="IPR019516">
    <property type="entry name" value="Glomulin/ALF4"/>
</dbReference>
<gene>
    <name evidence="2" type="ORF">Ahy_B06g083467</name>
</gene>
<evidence type="ECO:0000256" key="1">
    <source>
        <dbReference type="SAM" id="MobiDB-lite"/>
    </source>
</evidence>
<dbReference type="EMBL" id="SDMP01000016">
    <property type="protein sequence ID" value="RYR03977.1"/>
    <property type="molecule type" value="Genomic_DNA"/>
</dbReference>
<feature type="compositionally biased region" description="Low complexity" evidence="1">
    <location>
        <begin position="11"/>
        <end position="21"/>
    </location>
</feature>
<evidence type="ECO:0000313" key="2">
    <source>
        <dbReference type="EMBL" id="RYR03977.1"/>
    </source>
</evidence>
<dbReference type="PANTHER" id="PTHR15430:SF1">
    <property type="entry name" value="GLOMULIN"/>
    <property type="match status" value="1"/>
</dbReference>
<proteinExistence type="predicted"/>